<evidence type="ECO:0000256" key="1">
    <source>
        <dbReference type="ARBA" id="ARBA00004370"/>
    </source>
</evidence>
<reference evidence="5" key="1">
    <citation type="submission" date="2025-08" db="UniProtKB">
        <authorList>
            <consortium name="RefSeq"/>
        </authorList>
    </citation>
    <scope>IDENTIFICATION</scope>
    <source>
        <tissue evidence="5">Fruit stalk</tissue>
    </source>
</reference>
<keyword evidence="3" id="KW-1133">Transmembrane helix</keyword>
<name>A0A6P5WF18_DURZI</name>
<dbReference type="Proteomes" id="UP000515121">
    <property type="component" value="Unplaced"/>
</dbReference>
<protein>
    <submittedName>
        <fullName evidence="5">NDR1/HIN1-like protein 2</fullName>
    </submittedName>
</protein>
<dbReference type="AlphaFoldDB" id="A0A6P5WF18"/>
<dbReference type="GO" id="GO:0098542">
    <property type="term" value="P:defense response to other organism"/>
    <property type="evidence" value="ECO:0007669"/>
    <property type="project" value="InterPro"/>
</dbReference>
<evidence type="ECO:0000313" key="4">
    <source>
        <dbReference type="Proteomes" id="UP000515121"/>
    </source>
</evidence>
<keyword evidence="3" id="KW-0812">Transmembrane</keyword>
<keyword evidence="4" id="KW-1185">Reference proteome</keyword>
<sequence>MKIAESKSTKLPLYFWFEVITLWGLMSILIWLILRPKHPVYKVVDVYISHLDARNSTFYDGRNLTFQHGWNSTVNHSGKYSTFHRRSNSSHQNISIILEIEISNPNKKIGIYHDDIKVALHHNDSFIGNNSIAGFHQGYSKTTFCEVKVNADQQSWEGIMDRRVNLKICLKSGVQYVYDIFRYRTNRHQLDTDAYMSIGSDGGKSSGEMTPHGRT</sequence>
<dbReference type="GeneID" id="111274264"/>
<dbReference type="PANTHER" id="PTHR31415">
    <property type="entry name" value="OS05G0367900 PROTEIN"/>
    <property type="match status" value="1"/>
</dbReference>
<dbReference type="GO" id="GO:0005886">
    <property type="term" value="C:plasma membrane"/>
    <property type="evidence" value="ECO:0007669"/>
    <property type="project" value="TreeGrafter"/>
</dbReference>
<organism evidence="4 5">
    <name type="scientific">Durio zibethinus</name>
    <name type="common">Durian</name>
    <dbReference type="NCBI Taxonomy" id="66656"/>
    <lineage>
        <taxon>Eukaryota</taxon>
        <taxon>Viridiplantae</taxon>
        <taxon>Streptophyta</taxon>
        <taxon>Embryophyta</taxon>
        <taxon>Tracheophyta</taxon>
        <taxon>Spermatophyta</taxon>
        <taxon>Magnoliopsida</taxon>
        <taxon>eudicotyledons</taxon>
        <taxon>Gunneridae</taxon>
        <taxon>Pentapetalae</taxon>
        <taxon>rosids</taxon>
        <taxon>malvids</taxon>
        <taxon>Malvales</taxon>
        <taxon>Malvaceae</taxon>
        <taxon>Helicteroideae</taxon>
        <taxon>Durio</taxon>
    </lineage>
</organism>
<dbReference type="InterPro" id="IPR044839">
    <property type="entry name" value="NDR1-like"/>
</dbReference>
<evidence type="ECO:0000256" key="2">
    <source>
        <dbReference type="ARBA" id="ARBA00023136"/>
    </source>
</evidence>
<feature type="transmembrane region" description="Helical" evidence="3">
    <location>
        <begin position="13"/>
        <end position="34"/>
    </location>
</feature>
<dbReference type="GO" id="GO:0009506">
    <property type="term" value="C:plasmodesma"/>
    <property type="evidence" value="ECO:0007669"/>
    <property type="project" value="TreeGrafter"/>
</dbReference>
<dbReference type="PANTHER" id="PTHR31415:SF125">
    <property type="entry name" value="HARPIN INDUCING PROTEIN 1-LIKE 9"/>
    <property type="match status" value="1"/>
</dbReference>
<proteinExistence type="predicted"/>
<gene>
    <name evidence="5" type="primary">LOC111274264</name>
</gene>
<keyword evidence="2 3" id="KW-0472">Membrane</keyword>
<dbReference type="KEGG" id="dzi:111274264"/>
<comment type="subcellular location">
    <subcellularLocation>
        <location evidence="1">Membrane</location>
    </subcellularLocation>
</comment>
<evidence type="ECO:0000256" key="3">
    <source>
        <dbReference type="SAM" id="Phobius"/>
    </source>
</evidence>
<dbReference type="OrthoDB" id="1934762at2759"/>
<dbReference type="RefSeq" id="XP_022714602.1">
    <property type="nucleotide sequence ID" value="XM_022858867.1"/>
</dbReference>
<accession>A0A6P5WF18</accession>
<evidence type="ECO:0000313" key="5">
    <source>
        <dbReference type="RefSeq" id="XP_022714602.1"/>
    </source>
</evidence>